<keyword evidence="9" id="KW-1185">Reference proteome</keyword>
<evidence type="ECO:0000256" key="6">
    <source>
        <dbReference type="PROSITE-ProRule" id="PRU01091"/>
    </source>
</evidence>
<evidence type="ECO:0000313" key="8">
    <source>
        <dbReference type="EMBL" id="GAA0373878.1"/>
    </source>
</evidence>
<dbReference type="EMBL" id="BAAABW010000031">
    <property type="protein sequence ID" value="GAA0373878.1"/>
    <property type="molecule type" value="Genomic_DNA"/>
</dbReference>
<keyword evidence="4 6" id="KW-0238">DNA-binding</keyword>
<reference evidence="8 9" key="1">
    <citation type="journal article" date="2019" name="Int. J. Syst. Evol. Microbiol.">
        <title>The Global Catalogue of Microorganisms (GCM) 10K type strain sequencing project: providing services to taxonomists for standard genome sequencing and annotation.</title>
        <authorList>
            <consortium name="The Broad Institute Genomics Platform"/>
            <consortium name="The Broad Institute Genome Sequencing Center for Infectious Disease"/>
            <person name="Wu L."/>
            <person name="Ma J."/>
        </authorList>
    </citation>
    <scope>NUCLEOTIDE SEQUENCE [LARGE SCALE GENOMIC DNA]</scope>
    <source>
        <strain evidence="8 9">JCM 4565</strain>
    </source>
</reference>
<feature type="DNA-binding region" description="OmpR/PhoB-type" evidence="6">
    <location>
        <begin position="1"/>
        <end position="96"/>
    </location>
</feature>
<keyword evidence="5" id="KW-0804">Transcription</keyword>
<comment type="similarity">
    <text evidence="1">Belongs to the AfsR/DnrI/RedD regulatory family.</text>
</comment>
<keyword evidence="3" id="KW-0805">Transcription regulation</keyword>
<evidence type="ECO:0000256" key="1">
    <source>
        <dbReference type="ARBA" id="ARBA00005820"/>
    </source>
</evidence>
<dbReference type="Pfam" id="PF03704">
    <property type="entry name" value="BTAD"/>
    <property type="match status" value="1"/>
</dbReference>
<dbReference type="InterPro" id="IPR011990">
    <property type="entry name" value="TPR-like_helical_dom_sf"/>
</dbReference>
<dbReference type="SUPFAM" id="SSF46894">
    <property type="entry name" value="C-terminal effector domain of the bipartite response regulators"/>
    <property type="match status" value="1"/>
</dbReference>
<protein>
    <recommendedName>
        <fullName evidence="7">OmpR/PhoB-type domain-containing protein</fullName>
    </recommendedName>
</protein>
<dbReference type="CDD" id="cd15831">
    <property type="entry name" value="BTAD"/>
    <property type="match status" value="1"/>
</dbReference>
<comment type="caution">
    <text evidence="8">The sequence shown here is derived from an EMBL/GenBank/DDBJ whole genome shotgun (WGS) entry which is preliminary data.</text>
</comment>
<keyword evidence="2" id="KW-0902">Two-component regulatory system</keyword>
<dbReference type="PANTHER" id="PTHR35807">
    <property type="entry name" value="TRANSCRIPTIONAL REGULATOR REDD-RELATED"/>
    <property type="match status" value="1"/>
</dbReference>
<feature type="domain" description="OmpR/PhoB-type" evidence="7">
    <location>
        <begin position="1"/>
        <end position="96"/>
    </location>
</feature>
<sequence length="269" mass="29245">MLGPLTAWDDGVVELPTAPKTRQLLALLLINANSPVPLETCLDELRPSGAPRSAVQSVHTRVFHIRQALAAAPSIGSLEAAKDTLSTRPLGYRLRVARGALDVALLEEALEEARLAHAAGDDRRLSGVLRSVLGLWRGPTLVDVRPGPQLQAAVAGLEERRLTALEQCVETELRLGLHHELLFELGSLVAQYPTHENLHAHYMIALYRSGRVGQALEIYHLLREALRDDLGIEPSPRLRRLQSGILTASPALDVAMRSGPELSLNLRGG</sequence>
<gene>
    <name evidence="8" type="ORF">GCM10010319_60430</name>
</gene>
<organism evidence="8 9">
    <name type="scientific">Streptomyces blastmyceticus</name>
    <dbReference type="NCBI Taxonomy" id="68180"/>
    <lineage>
        <taxon>Bacteria</taxon>
        <taxon>Bacillati</taxon>
        <taxon>Actinomycetota</taxon>
        <taxon>Actinomycetes</taxon>
        <taxon>Kitasatosporales</taxon>
        <taxon>Streptomycetaceae</taxon>
        <taxon>Streptomyces</taxon>
    </lineage>
</organism>
<dbReference type="PANTHER" id="PTHR35807:SF1">
    <property type="entry name" value="TRANSCRIPTIONAL REGULATOR REDD"/>
    <property type="match status" value="1"/>
</dbReference>
<evidence type="ECO:0000256" key="3">
    <source>
        <dbReference type="ARBA" id="ARBA00023015"/>
    </source>
</evidence>
<evidence type="ECO:0000256" key="5">
    <source>
        <dbReference type="ARBA" id="ARBA00023163"/>
    </source>
</evidence>
<dbReference type="SUPFAM" id="SSF48452">
    <property type="entry name" value="TPR-like"/>
    <property type="match status" value="1"/>
</dbReference>
<dbReference type="Gene3D" id="1.25.40.10">
    <property type="entry name" value="Tetratricopeptide repeat domain"/>
    <property type="match status" value="1"/>
</dbReference>
<name>A0ABN0XVF5_9ACTN</name>
<dbReference type="InterPro" id="IPR001867">
    <property type="entry name" value="OmpR/PhoB-type_DNA-bd"/>
</dbReference>
<dbReference type="RefSeq" id="WP_344122897.1">
    <property type="nucleotide sequence ID" value="NZ_BAAABW010000031.1"/>
</dbReference>
<evidence type="ECO:0000313" key="9">
    <source>
        <dbReference type="Proteomes" id="UP001500063"/>
    </source>
</evidence>
<dbReference type="InterPro" id="IPR036388">
    <property type="entry name" value="WH-like_DNA-bd_sf"/>
</dbReference>
<dbReference type="Gene3D" id="1.10.10.10">
    <property type="entry name" value="Winged helix-like DNA-binding domain superfamily/Winged helix DNA-binding domain"/>
    <property type="match status" value="1"/>
</dbReference>
<evidence type="ECO:0000259" key="7">
    <source>
        <dbReference type="PROSITE" id="PS51755"/>
    </source>
</evidence>
<dbReference type="SMART" id="SM01043">
    <property type="entry name" value="BTAD"/>
    <property type="match status" value="1"/>
</dbReference>
<dbReference type="Proteomes" id="UP001500063">
    <property type="component" value="Unassembled WGS sequence"/>
</dbReference>
<accession>A0ABN0XVF5</accession>
<dbReference type="InterPro" id="IPR051677">
    <property type="entry name" value="AfsR-DnrI-RedD_regulator"/>
</dbReference>
<dbReference type="InterPro" id="IPR005158">
    <property type="entry name" value="BTAD"/>
</dbReference>
<evidence type="ECO:0000256" key="4">
    <source>
        <dbReference type="ARBA" id="ARBA00023125"/>
    </source>
</evidence>
<evidence type="ECO:0000256" key="2">
    <source>
        <dbReference type="ARBA" id="ARBA00023012"/>
    </source>
</evidence>
<proteinExistence type="inferred from homology"/>
<dbReference type="InterPro" id="IPR016032">
    <property type="entry name" value="Sig_transdc_resp-reg_C-effctor"/>
</dbReference>
<dbReference type="PROSITE" id="PS51755">
    <property type="entry name" value="OMPR_PHOB"/>
    <property type="match status" value="1"/>
</dbReference>